<organism evidence="1">
    <name type="scientific">marine metagenome</name>
    <dbReference type="NCBI Taxonomy" id="408172"/>
    <lineage>
        <taxon>unclassified sequences</taxon>
        <taxon>metagenomes</taxon>
        <taxon>ecological metagenomes</taxon>
    </lineage>
</organism>
<gene>
    <name evidence="1" type="ORF">METZ01_LOCUS327286</name>
</gene>
<dbReference type="AlphaFoldDB" id="A0A382PR20"/>
<dbReference type="EMBL" id="UINC01108380">
    <property type="protein sequence ID" value="SVC74432.1"/>
    <property type="molecule type" value="Genomic_DNA"/>
</dbReference>
<name>A0A382PR20_9ZZZZ</name>
<sequence>MNIKKRITWWEPEFGEEEAKAV</sequence>
<reference evidence="1" key="1">
    <citation type="submission" date="2018-05" db="EMBL/GenBank/DDBJ databases">
        <authorList>
            <person name="Lanie J.A."/>
            <person name="Ng W.-L."/>
            <person name="Kazmierczak K.M."/>
            <person name="Andrzejewski T.M."/>
            <person name="Davidsen T.M."/>
            <person name="Wayne K.J."/>
            <person name="Tettelin H."/>
            <person name="Glass J.I."/>
            <person name="Rusch D."/>
            <person name="Podicherti R."/>
            <person name="Tsui H.-C.T."/>
            <person name="Winkler M.E."/>
        </authorList>
    </citation>
    <scope>NUCLEOTIDE SEQUENCE</scope>
</reference>
<proteinExistence type="predicted"/>
<evidence type="ECO:0000313" key="1">
    <source>
        <dbReference type="EMBL" id="SVC74432.1"/>
    </source>
</evidence>
<protein>
    <submittedName>
        <fullName evidence="1">Uncharacterized protein</fullName>
    </submittedName>
</protein>
<accession>A0A382PR20</accession>